<dbReference type="InterPro" id="IPR020846">
    <property type="entry name" value="MFS_dom"/>
</dbReference>
<keyword evidence="2" id="KW-0813">Transport</keyword>
<dbReference type="InterPro" id="IPR036259">
    <property type="entry name" value="MFS_trans_sf"/>
</dbReference>
<dbReference type="GO" id="GO:0005886">
    <property type="term" value="C:plasma membrane"/>
    <property type="evidence" value="ECO:0007669"/>
    <property type="project" value="TreeGrafter"/>
</dbReference>
<feature type="transmembrane region" description="Helical" evidence="7">
    <location>
        <begin position="209"/>
        <end position="230"/>
    </location>
</feature>
<evidence type="ECO:0000256" key="7">
    <source>
        <dbReference type="SAM" id="Phobius"/>
    </source>
</evidence>
<dbReference type="RefSeq" id="XP_016251938.1">
    <property type="nucleotide sequence ID" value="XM_016390036.1"/>
</dbReference>
<reference evidence="9 10" key="1">
    <citation type="submission" date="2015-01" db="EMBL/GenBank/DDBJ databases">
        <title>The Genome Sequence of Cladophialophora immunda CBS83496.</title>
        <authorList>
            <consortium name="The Broad Institute Genomics Platform"/>
            <person name="Cuomo C."/>
            <person name="de Hoog S."/>
            <person name="Gorbushina A."/>
            <person name="Stielow B."/>
            <person name="Teixiera M."/>
            <person name="Abouelleil A."/>
            <person name="Chapman S.B."/>
            <person name="Priest M."/>
            <person name="Young S.K."/>
            <person name="Wortman J."/>
            <person name="Nusbaum C."/>
            <person name="Birren B."/>
        </authorList>
    </citation>
    <scope>NUCLEOTIDE SEQUENCE [LARGE SCALE GENOMIC DNA]</scope>
    <source>
        <strain evidence="9 10">CBS 83496</strain>
    </source>
</reference>
<dbReference type="HOGENOM" id="CLU_000960_25_3_1"/>
<dbReference type="EMBL" id="KN847041">
    <property type="protein sequence ID" value="KIW31722.1"/>
    <property type="molecule type" value="Genomic_DNA"/>
</dbReference>
<dbReference type="Gene3D" id="1.20.1250.20">
    <property type="entry name" value="MFS general substrate transporter like domains"/>
    <property type="match status" value="2"/>
</dbReference>
<gene>
    <name evidence="9" type="ORF">PV07_03322</name>
</gene>
<dbReference type="AlphaFoldDB" id="A0A0D2B235"/>
<keyword evidence="4 7" id="KW-1133">Transmembrane helix</keyword>
<dbReference type="PANTHER" id="PTHR23501:SF109">
    <property type="entry name" value="MAJOR FACILITATOR SUPERFAMILY (MFS) PROFILE DOMAIN-CONTAINING PROTEIN-RELATED"/>
    <property type="match status" value="1"/>
</dbReference>
<feature type="transmembrane region" description="Helical" evidence="7">
    <location>
        <begin position="413"/>
        <end position="431"/>
    </location>
</feature>
<dbReference type="InterPro" id="IPR010573">
    <property type="entry name" value="MFS_Str1/Tri12-like"/>
</dbReference>
<feature type="domain" description="Major facilitator superfamily (MFS) profile" evidence="8">
    <location>
        <begin position="55"/>
        <end position="511"/>
    </location>
</feature>
<keyword evidence="3 7" id="KW-0812">Transmembrane</keyword>
<evidence type="ECO:0000256" key="5">
    <source>
        <dbReference type="ARBA" id="ARBA00023136"/>
    </source>
</evidence>
<dbReference type="OrthoDB" id="4161376at2759"/>
<dbReference type="Proteomes" id="UP000054466">
    <property type="component" value="Unassembled WGS sequence"/>
</dbReference>
<evidence type="ECO:0000256" key="2">
    <source>
        <dbReference type="ARBA" id="ARBA00022448"/>
    </source>
</evidence>
<evidence type="ECO:0000259" key="8">
    <source>
        <dbReference type="PROSITE" id="PS50850"/>
    </source>
</evidence>
<feature type="transmembrane region" description="Helical" evidence="7">
    <location>
        <begin position="251"/>
        <end position="270"/>
    </location>
</feature>
<sequence>MDTNHANDPPAKEASGLDQKPTQSEHTMHIEETSWELEDHGDNSAGNADWSKKQMAAYASLCMLWVGSQVPLYFVGGSLAYMVKDLGGAQAQAWLPVCYTLVLAGICPFVGYLQDLLGRRYMTLGGAVVILVGSAVVGSAHSFGQGIAGMCIAGGGAAVGELTALAGTSELVPVRKRGLYIGIIILFLLPFCPYVMYSQLLSTHATWRWTMWISMIYNAIALVGITLFYFPERIHSTNAGPGLAILTQIDYVGGFLSIVGAVLFLVAIQAGGYTYPWSSARVLAPLIIGVLLVGIFFVWECKVAKHPLIPRELFQGHRAVAISFLAAFVGGMNFYSLLNFFPLSFETLFDPAPVQVGLKGLGYGFSVTLGAVFFNILLTVFKNHHREVMIIAAVVMTAFGGALAAVTPETPRLAVALGTICGFGTGGLLVPPQTIAISCSPDAFIATATALSLCVRVIGGSIGYAIYYAIFSNKLTTDLPAKVAAYAVEAGLPVFSVTEFVGTFLTDPSAVASVEGVTPAILAAATKGTQWAYADGLRLVWLTSIPFGVCAILACCLLGNTKAFMTNRIAAHIRH</sequence>
<comment type="subcellular location">
    <subcellularLocation>
        <location evidence="1">Membrane</location>
        <topology evidence="1">Multi-pass membrane protein</topology>
    </subcellularLocation>
</comment>
<dbReference type="VEuPathDB" id="FungiDB:PV07_03322"/>
<dbReference type="GeneID" id="27342516"/>
<feature type="transmembrane region" description="Helical" evidence="7">
    <location>
        <begin position="539"/>
        <end position="559"/>
    </location>
</feature>
<proteinExistence type="predicted"/>
<evidence type="ECO:0000313" key="9">
    <source>
        <dbReference type="EMBL" id="KIW31722.1"/>
    </source>
</evidence>
<feature type="region of interest" description="Disordered" evidence="6">
    <location>
        <begin position="1"/>
        <end position="28"/>
    </location>
</feature>
<feature type="transmembrane region" description="Helical" evidence="7">
    <location>
        <begin position="388"/>
        <end position="407"/>
    </location>
</feature>
<evidence type="ECO:0000313" key="10">
    <source>
        <dbReference type="Proteomes" id="UP000054466"/>
    </source>
</evidence>
<feature type="transmembrane region" description="Helical" evidence="7">
    <location>
        <begin position="361"/>
        <end position="381"/>
    </location>
</feature>
<name>A0A0D2B235_9EURO</name>
<feature type="transmembrane region" description="Helical" evidence="7">
    <location>
        <begin position="178"/>
        <end position="197"/>
    </location>
</feature>
<feature type="transmembrane region" description="Helical" evidence="7">
    <location>
        <begin position="147"/>
        <end position="166"/>
    </location>
</feature>
<feature type="transmembrane region" description="Helical" evidence="7">
    <location>
        <begin position="56"/>
        <end position="81"/>
    </location>
</feature>
<feature type="transmembrane region" description="Helical" evidence="7">
    <location>
        <begin position="121"/>
        <end position="141"/>
    </location>
</feature>
<evidence type="ECO:0000256" key="6">
    <source>
        <dbReference type="SAM" id="MobiDB-lite"/>
    </source>
</evidence>
<evidence type="ECO:0000256" key="1">
    <source>
        <dbReference type="ARBA" id="ARBA00004141"/>
    </source>
</evidence>
<feature type="transmembrane region" description="Helical" evidence="7">
    <location>
        <begin position="93"/>
        <end position="114"/>
    </location>
</feature>
<dbReference type="Pfam" id="PF06609">
    <property type="entry name" value="TRI12"/>
    <property type="match status" value="1"/>
</dbReference>
<dbReference type="GO" id="GO:0022857">
    <property type="term" value="F:transmembrane transporter activity"/>
    <property type="evidence" value="ECO:0007669"/>
    <property type="project" value="InterPro"/>
</dbReference>
<dbReference type="PROSITE" id="PS50850">
    <property type="entry name" value="MFS"/>
    <property type="match status" value="1"/>
</dbReference>
<dbReference type="SUPFAM" id="SSF103473">
    <property type="entry name" value="MFS general substrate transporter"/>
    <property type="match status" value="2"/>
</dbReference>
<accession>A0A0D2B235</accession>
<organism evidence="9 10">
    <name type="scientific">Cladophialophora immunda</name>
    <dbReference type="NCBI Taxonomy" id="569365"/>
    <lineage>
        <taxon>Eukaryota</taxon>
        <taxon>Fungi</taxon>
        <taxon>Dikarya</taxon>
        <taxon>Ascomycota</taxon>
        <taxon>Pezizomycotina</taxon>
        <taxon>Eurotiomycetes</taxon>
        <taxon>Chaetothyriomycetidae</taxon>
        <taxon>Chaetothyriales</taxon>
        <taxon>Herpotrichiellaceae</taxon>
        <taxon>Cladophialophora</taxon>
    </lineage>
</organism>
<feature type="transmembrane region" description="Helical" evidence="7">
    <location>
        <begin position="282"/>
        <end position="299"/>
    </location>
</feature>
<feature type="transmembrane region" description="Helical" evidence="7">
    <location>
        <begin position="320"/>
        <end position="341"/>
    </location>
</feature>
<evidence type="ECO:0000256" key="3">
    <source>
        <dbReference type="ARBA" id="ARBA00022692"/>
    </source>
</evidence>
<feature type="transmembrane region" description="Helical" evidence="7">
    <location>
        <begin position="443"/>
        <end position="470"/>
    </location>
</feature>
<dbReference type="PANTHER" id="PTHR23501">
    <property type="entry name" value="MAJOR FACILITATOR SUPERFAMILY"/>
    <property type="match status" value="1"/>
</dbReference>
<evidence type="ECO:0000256" key="4">
    <source>
        <dbReference type="ARBA" id="ARBA00022989"/>
    </source>
</evidence>
<keyword evidence="10" id="KW-1185">Reference proteome</keyword>
<keyword evidence="5 7" id="KW-0472">Membrane</keyword>
<protein>
    <recommendedName>
        <fullName evidence="8">Major facilitator superfamily (MFS) profile domain-containing protein</fullName>
    </recommendedName>
</protein>